<comment type="caution">
    <text evidence="9">The sequence shown here is derived from an EMBL/GenBank/DDBJ whole genome shotgun (WGS) entry which is preliminary data.</text>
</comment>
<keyword evidence="3 5" id="KW-0862">Zinc</keyword>
<dbReference type="SUPFAM" id="SSF90229">
    <property type="entry name" value="CCCH zinc finger"/>
    <property type="match status" value="1"/>
</dbReference>
<keyword evidence="4" id="KW-0694">RNA-binding</keyword>
<dbReference type="InterPro" id="IPR036855">
    <property type="entry name" value="Znf_CCCH_sf"/>
</dbReference>
<dbReference type="Gene3D" id="3.30.70.330">
    <property type="match status" value="1"/>
</dbReference>
<dbReference type="EMBL" id="LAQI01000164">
    <property type="protein sequence ID" value="KKY16760.1"/>
    <property type="molecule type" value="Genomic_DNA"/>
</dbReference>
<feature type="compositionally biased region" description="Polar residues" evidence="6">
    <location>
        <begin position="29"/>
        <end position="38"/>
    </location>
</feature>
<evidence type="ECO:0000256" key="6">
    <source>
        <dbReference type="SAM" id="MobiDB-lite"/>
    </source>
</evidence>
<dbReference type="InterPro" id="IPR012677">
    <property type="entry name" value="Nucleotide-bd_a/b_plait_sf"/>
</dbReference>
<evidence type="ECO:0000259" key="7">
    <source>
        <dbReference type="PROSITE" id="PS50102"/>
    </source>
</evidence>
<dbReference type="InterPro" id="IPR000504">
    <property type="entry name" value="RRM_dom"/>
</dbReference>
<accession>A0A0G2GIF6</accession>
<organism evidence="9 10">
    <name type="scientific">Diplodia seriata</name>
    <dbReference type="NCBI Taxonomy" id="420778"/>
    <lineage>
        <taxon>Eukaryota</taxon>
        <taxon>Fungi</taxon>
        <taxon>Dikarya</taxon>
        <taxon>Ascomycota</taxon>
        <taxon>Pezizomycotina</taxon>
        <taxon>Dothideomycetes</taxon>
        <taxon>Dothideomycetes incertae sedis</taxon>
        <taxon>Botryosphaeriales</taxon>
        <taxon>Botryosphaeriaceae</taxon>
        <taxon>Diplodia</taxon>
    </lineage>
</organism>
<sequence>MMAESAPYSTMTGDDLAGNGKDTSAGKLFSTTTTSASPTHRAPSGGSNNNGARTNGGLLAPRANTQQASKSLLGQDYKPPTKEKFAKRGAVKIVPAEDKAQKAKLGEEVARQAENHDRKHKEAKEAKQEAFSSVEDAKEPEGETRRCRDAEIKMADKDALQSEKGIQKLAAQSGQAYGASRDVVVTAHPGNGDSQPIKKHAAERLSLEVNASSAERSDFLVNSGRRICISNLPVGASDKDIHQLIEQKTNTGQSIETITVFRRPNGQPGYALVDVSTSKDASHIVKWMTDERLFGWPIDMRMAHNLSQDVVGKLLETGSATLMPAHEKPSMEEVGKTAICRYWHLGHCRNGANCKYLHGIAVDGLSPDTTQPRGRTNGRRNGAQHGRRNYNFDNIPLPAEAGEEEASGSIFGTSVYRTTALRVITDDF</sequence>
<evidence type="ECO:0000313" key="9">
    <source>
        <dbReference type="EMBL" id="KKY16760.1"/>
    </source>
</evidence>
<evidence type="ECO:0000256" key="4">
    <source>
        <dbReference type="PROSITE-ProRule" id="PRU00176"/>
    </source>
</evidence>
<evidence type="ECO:0000256" key="5">
    <source>
        <dbReference type="PROSITE-ProRule" id="PRU00723"/>
    </source>
</evidence>
<dbReference type="SUPFAM" id="SSF54928">
    <property type="entry name" value="RNA-binding domain, RBD"/>
    <property type="match status" value="1"/>
</dbReference>
<feature type="compositionally biased region" description="Polar residues" evidence="6">
    <location>
        <begin position="63"/>
        <end position="72"/>
    </location>
</feature>
<dbReference type="PROSITE" id="PS50103">
    <property type="entry name" value="ZF_C3H1"/>
    <property type="match status" value="1"/>
</dbReference>
<dbReference type="GO" id="GO:0003723">
    <property type="term" value="F:RNA binding"/>
    <property type="evidence" value="ECO:0007669"/>
    <property type="project" value="UniProtKB-UniRule"/>
</dbReference>
<keyword evidence="2 5" id="KW-0863">Zinc-finger</keyword>
<dbReference type="SMART" id="SM00356">
    <property type="entry name" value="ZnF_C3H1"/>
    <property type="match status" value="1"/>
</dbReference>
<dbReference type="Gene3D" id="4.10.1000.10">
    <property type="entry name" value="Zinc finger, CCCH-type"/>
    <property type="match status" value="1"/>
</dbReference>
<dbReference type="Pfam" id="PF00642">
    <property type="entry name" value="zf-CCCH"/>
    <property type="match status" value="1"/>
</dbReference>
<reference evidence="9 10" key="1">
    <citation type="submission" date="2015-03" db="EMBL/GenBank/DDBJ databases">
        <authorList>
            <person name="Morales-Cruz A."/>
            <person name="Amrine K.C."/>
            <person name="Cantu D."/>
        </authorList>
    </citation>
    <scope>NUCLEOTIDE SEQUENCE [LARGE SCALE GENOMIC DNA]</scope>
    <source>
        <strain evidence="9">DS831</strain>
    </source>
</reference>
<dbReference type="InterPro" id="IPR000571">
    <property type="entry name" value="Znf_CCCH"/>
</dbReference>
<evidence type="ECO:0000256" key="1">
    <source>
        <dbReference type="ARBA" id="ARBA00022723"/>
    </source>
</evidence>
<feature type="zinc finger region" description="C3H1-type" evidence="5">
    <location>
        <begin position="335"/>
        <end position="361"/>
    </location>
</feature>
<dbReference type="AlphaFoldDB" id="A0A0G2GIF6"/>
<feature type="domain" description="RRM" evidence="7">
    <location>
        <begin position="225"/>
        <end position="305"/>
    </location>
</feature>
<keyword evidence="1 5" id="KW-0479">Metal-binding</keyword>
<dbReference type="InterPro" id="IPR035979">
    <property type="entry name" value="RBD_domain_sf"/>
</dbReference>
<feature type="compositionally biased region" description="Basic and acidic residues" evidence="6">
    <location>
        <begin position="135"/>
        <end position="145"/>
    </location>
</feature>
<feature type="compositionally biased region" description="Basic and acidic residues" evidence="6">
    <location>
        <begin position="113"/>
        <end position="128"/>
    </location>
</feature>
<reference evidence="9 10" key="2">
    <citation type="submission" date="2015-05" db="EMBL/GenBank/DDBJ databases">
        <title>Distinctive expansion of gene families associated with plant cell wall degradation and secondary metabolism in the genomes of grapevine trunk pathogens.</title>
        <authorList>
            <person name="Lawrence D.P."/>
            <person name="Travadon R."/>
            <person name="Rolshausen P.E."/>
            <person name="Baumgartner K."/>
        </authorList>
    </citation>
    <scope>NUCLEOTIDE SEQUENCE [LARGE SCALE GENOMIC DNA]</scope>
    <source>
        <strain evidence="9">DS831</strain>
    </source>
</reference>
<gene>
    <name evidence="9" type="ORF">UCDDS831_g06824</name>
</gene>
<evidence type="ECO:0000256" key="2">
    <source>
        <dbReference type="ARBA" id="ARBA00022771"/>
    </source>
</evidence>
<feature type="region of interest" description="Disordered" evidence="6">
    <location>
        <begin position="1"/>
        <end position="90"/>
    </location>
</feature>
<dbReference type="GO" id="GO:0008270">
    <property type="term" value="F:zinc ion binding"/>
    <property type="evidence" value="ECO:0007669"/>
    <property type="project" value="UniProtKB-KW"/>
</dbReference>
<evidence type="ECO:0000256" key="3">
    <source>
        <dbReference type="ARBA" id="ARBA00022833"/>
    </source>
</evidence>
<evidence type="ECO:0000259" key="8">
    <source>
        <dbReference type="PROSITE" id="PS50103"/>
    </source>
</evidence>
<feature type="region of interest" description="Disordered" evidence="6">
    <location>
        <begin position="365"/>
        <end position="392"/>
    </location>
</feature>
<evidence type="ECO:0000313" key="10">
    <source>
        <dbReference type="Proteomes" id="UP000034182"/>
    </source>
</evidence>
<proteinExistence type="predicted"/>
<dbReference type="Proteomes" id="UP000034182">
    <property type="component" value="Unassembled WGS sequence"/>
</dbReference>
<dbReference type="PROSITE" id="PS50102">
    <property type="entry name" value="RRM"/>
    <property type="match status" value="1"/>
</dbReference>
<feature type="domain" description="C3H1-type" evidence="8">
    <location>
        <begin position="335"/>
        <end position="361"/>
    </location>
</feature>
<feature type="region of interest" description="Disordered" evidence="6">
    <location>
        <begin position="113"/>
        <end position="145"/>
    </location>
</feature>
<protein>
    <submittedName>
        <fullName evidence="9">Uncharacterized protein</fullName>
    </submittedName>
</protein>
<name>A0A0G2GIF6_9PEZI</name>